<organism evidence="3 4">
    <name type="scientific">Botrytis tulipae</name>
    <dbReference type="NCBI Taxonomy" id="87230"/>
    <lineage>
        <taxon>Eukaryota</taxon>
        <taxon>Fungi</taxon>
        <taxon>Dikarya</taxon>
        <taxon>Ascomycota</taxon>
        <taxon>Pezizomycotina</taxon>
        <taxon>Leotiomycetes</taxon>
        <taxon>Helotiales</taxon>
        <taxon>Sclerotiniaceae</taxon>
        <taxon>Botrytis</taxon>
    </lineage>
</organism>
<reference evidence="3 4" key="1">
    <citation type="submission" date="2017-12" db="EMBL/GenBank/DDBJ databases">
        <title>Comparative genomics of Botrytis spp.</title>
        <authorList>
            <person name="Valero-Jimenez C.A."/>
            <person name="Tapia P."/>
            <person name="Veloso J."/>
            <person name="Silva-Moreno E."/>
            <person name="Staats M."/>
            <person name="Valdes J.H."/>
            <person name="Van Kan J.A.L."/>
        </authorList>
    </citation>
    <scope>NUCLEOTIDE SEQUENCE [LARGE SCALE GENOMIC DNA]</scope>
    <source>
        <strain evidence="3 4">Bt9001</strain>
    </source>
</reference>
<keyword evidence="2" id="KW-1133">Transmembrane helix</keyword>
<comment type="caution">
    <text evidence="3">The sequence shown here is derived from an EMBL/GenBank/DDBJ whole genome shotgun (WGS) entry which is preliminary data.</text>
</comment>
<dbReference type="Proteomes" id="UP000297777">
    <property type="component" value="Unassembled WGS sequence"/>
</dbReference>
<feature type="transmembrane region" description="Helical" evidence="2">
    <location>
        <begin position="115"/>
        <end position="133"/>
    </location>
</feature>
<evidence type="ECO:0000256" key="2">
    <source>
        <dbReference type="SAM" id="Phobius"/>
    </source>
</evidence>
<keyword evidence="2" id="KW-0812">Transmembrane</keyword>
<evidence type="ECO:0000313" key="3">
    <source>
        <dbReference type="EMBL" id="TGO09447.1"/>
    </source>
</evidence>
<feature type="compositionally biased region" description="Basic and acidic residues" evidence="1">
    <location>
        <begin position="34"/>
        <end position="48"/>
    </location>
</feature>
<gene>
    <name evidence="3" type="ORF">BTUL_0165g00060</name>
</gene>
<keyword evidence="4" id="KW-1185">Reference proteome</keyword>
<feature type="region of interest" description="Disordered" evidence="1">
    <location>
        <begin position="17"/>
        <end position="48"/>
    </location>
</feature>
<evidence type="ECO:0000313" key="4">
    <source>
        <dbReference type="Proteomes" id="UP000297777"/>
    </source>
</evidence>
<protein>
    <submittedName>
        <fullName evidence="3">Uncharacterized protein</fullName>
    </submittedName>
</protein>
<proteinExistence type="predicted"/>
<dbReference type="OrthoDB" id="3554976at2759"/>
<feature type="transmembrane region" description="Helical" evidence="2">
    <location>
        <begin position="85"/>
        <end position="109"/>
    </location>
</feature>
<accession>A0A4Z1EKB6</accession>
<feature type="compositionally biased region" description="Acidic residues" evidence="1">
    <location>
        <begin position="23"/>
        <end position="33"/>
    </location>
</feature>
<dbReference type="EMBL" id="PQXH01000165">
    <property type="protein sequence ID" value="TGO09447.1"/>
    <property type="molecule type" value="Genomic_DNA"/>
</dbReference>
<dbReference type="AlphaFoldDB" id="A0A4Z1EKB6"/>
<name>A0A4Z1EKB6_9HELO</name>
<keyword evidence="2" id="KW-0472">Membrane</keyword>
<evidence type="ECO:0000256" key="1">
    <source>
        <dbReference type="SAM" id="MobiDB-lite"/>
    </source>
</evidence>
<sequence>MTKNTIAATGRKVSFGGVRAAEGDGDGNENDYSELDRMRESRDRGVEERKERERLFREEIKKKKEGGKEIEGEEKVWVHWERWGLSFWLVIFNIFFAIPVAYVIAKYAIPAPWRWSVFLLSHHALLLCAYEFAMDVQERMVGMAIREAEEERELEQWDDVVAKLEMVLEESRRNRRVMEGVVVGIGALEEDEEVTGEKEKRQREIGTARKRAGEKISELEGWEKKGVRIDRELLGALKKERHELWYETTYSSPEDTKSVWFRKSWRELCDAEGVLND</sequence>